<organism evidence="1 2">
    <name type="scientific">Rugosimonospora acidiphila</name>
    <dbReference type="NCBI Taxonomy" id="556531"/>
    <lineage>
        <taxon>Bacteria</taxon>
        <taxon>Bacillati</taxon>
        <taxon>Actinomycetota</taxon>
        <taxon>Actinomycetes</taxon>
        <taxon>Micromonosporales</taxon>
        <taxon>Micromonosporaceae</taxon>
        <taxon>Rugosimonospora</taxon>
    </lineage>
</organism>
<evidence type="ECO:0000313" key="2">
    <source>
        <dbReference type="Proteomes" id="UP001501570"/>
    </source>
</evidence>
<sequence length="267" mass="28876">MVGVAESIMERLEHRIGELHVEVRRATVAGDRVTTKALRAELHRTEHSWEEALARLEPRGPAGQAPPGAPGSAGPPLPLREQVCQVLTLLSVPAAPRLIIAVHEAFFVGEIVSTRLSGLRRHEERAFAAAPFSRPYYVCNPLTALLTPARGLLALSTWPMERRIIGELSPRADLLTAAIRVAEQAARSDGGGPAARRLLWRFAANIPGIGEGFVQLAPEIVIRAAREELAIHRGVDRAQRGAAARRARDQLSDVEQLFGAAAPAGER</sequence>
<gene>
    <name evidence="1" type="ORF">GCM10023322_10510</name>
</gene>
<protein>
    <submittedName>
        <fullName evidence="1">Uncharacterized protein</fullName>
    </submittedName>
</protein>
<dbReference type="Proteomes" id="UP001501570">
    <property type="component" value="Unassembled WGS sequence"/>
</dbReference>
<evidence type="ECO:0000313" key="1">
    <source>
        <dbReference type="EMBL" id="GAA5179751.1"/>
    </source>
</evidence>
<keyword evidence="2" id="KW-1185">Reference proteome</keyword>
<accession>A0ABP9RKZ5</accession>
<comment type="caution">
    <text evidence="1">The sequence shown here is derived from an EMBL/GenBank/DDBJ whole genome shotgun (WGS) entry which is preliminary data.</text>
</comment>
<proteinExistence type="predicted"/>
<name>A0ABP9RKZ5_9ACTN</name>
<reference evidence="2" key="1">
    <citation type="journal article" date="2019" name="Int. J. Syst. Evol. Microbiol.">
        <title>The Global Catalogue of Microorganisms (GCM) 10K type strain sequencing project: providing services to taxonomists for standard genome sequencing and annotation.</title>
        <authorList>
            <consortium name="The Broad Institute Genomics Platform"/>
            <consortium name="The Broad Institute Genome Sequencing Center for Infectious Disease"/>
            <person name="Wu L."/>
            <person name="Ma J."/>
        </authorList>
    </citation>
    <scope>NUCLEOTIDE SEQUENCE [LARGE SCALE GENOMIC DNA]</scope>
    <source>
        <strain evidence="2">JCM 18304</strain>
    </source>
</reference>
<dbReference type="EMBL" id="BAABJQ010000003">
    <property type="protein sequence ID" value="GAA5179751.1"/>
    <property type="molecule type" value="Genomic_DNA"/>
</dbReference>